<evidence type="ECO:0000256" key="1">
    <source>
        <dbReference type="ARBA" id="ARBA00004196"/>
    </source>
</evidence>
<gene>
    <name evidence="3" type="ORF">AURANDRAFT_25842</name>
</gene>
<evidence type="ECO:0000256" key="2">
    <source>
        <dbReference type="SAM" id="MobiDB-lite"/>
    </source>
</evidence>
<dbReference type="KEGG" id="aaf:AURANDRAFT_25842"/>
<accession>F0Y8P2</accession>
<organism evidence="4">
    <name type="scientific">Aureococcus anophagefferens</name>
    <name type="common">Harmful bloom alga</name>
    <dbReference type="NCBI Taxonomy" id="44056"/>
    <lineage>
        <taxon>Eukaryota</taxon>
        <taxon>Sar</taxon>
        <taxon>Stramenopiles</taxon>
        <taxon>Ochrophyta</taxon>
        <taxon>Pelagophyceae</taxon>
        <taxon>Pelagomonadales</taxon>
        <taxon>Pelagomonadaceae</taxon>
        <taxon>Aureococcus</taxon>
    </lineage>
</organism>
<feature type="non-terminal residue" evidence="3">
    <location>
        <position position="186"/>
    </location>
</feature>
<dbReference type="Proteomes" id="UP000002729">
    <property type="component" value="Unassembled WGS sequence"/>
</dbReference>
<dbReference type="PANTHER" id="PTHR48059:SF30">
    <property type="entry name" value="OS06G0587000 PROTEIN"/>
    <property type="match status" value="1"/>
</dbReference>
<evidence type="ECO:0000313" key="3">
    <source>
        <dbReference type="EMBL" id="EGB08643.1"/>
    </source>
</evidence>
<protein>
    <submittedName>
        <fullName evidence="3">Uncharacterized protein</fullName>
    </submittedName>
</protein>
<dbReference type="OrthoDB" id="205182at2759"/>
<dbReference type="InterPro" id="IPR051848">
    <property type="entry name" value="PGIP"/>
</dbReference>
<name>F0Y8P2_AURAN</name>
<dbReference type="InterPro" id="IPR032675">
    <property type="entry name" value="LRR_dom_sf"/>
</dbReference>
<dbReference type="InParanoid" id="F0Y8P2"/>
<sequence length="186" mass="20027">MGREGSFIQRAAPRSDGDGDVPRSVCERVAAGQICSLILLPGGSDAPRTFEREIIACLGTPTCRLRSLDLRRVDVPPLDDLFDIRVVDVLAPTLEEVRIIGRGDRPLGALPPTIGGLRSLEVLVVRGELPAGLLEGEIPPQIGKLKRLRNLHLDENALVGPIPLTLAECPDLINVNLADNELTGRL</sequence>
<dbReference type="GeneID" id="20220112"/>
<comment type="subcellular location">
    <subcellularLocation>
        <location evidence="1">Cell envelope</location>
    </subcellularLocation>
</comment>
<reference evidence="3 4" key="1">
    <citation type="journal article" date="2011" name="Proc. Natl. Acad. Sci. U.S.A.">
        <title>Niche of harmful alga Aureococcus anophagefferens revealed through ecogenomics.</title>
        <authorList>
            <person name="Gobler C.J."/>
            <person name="Berry D.L."/>
            <person name="Dyhrman S.T."/>
            <person name="Wilhelm S.W."/>
            <person name="Salamov A."/>
            <person name="Lobanov A.V."/>
            <person name="Zhang Y."/>
            <person name="Collier J.L."/>
            <person name="Wurch L.L."/>
            <person name="Kustka A.B."/>
            <person name="Dill B.D."/>
            <person name="Shah M."/>
            <person name="VerBerkmoes N.C."/>
            <person name="Kuo A."/>
            <person name="Terry A."/>
            <person name="Pangilinan J."/>
            <person name="Lindquist E.A."/>
            <person name="Lucas S."/>
            <person name="Paulsen I.T."/>
            <person name="Hattenrath-Lehmann T.K."/>
            <person name="Talmage S.C."/>
            <person name="Walker E.A."/>
            <person name="Koch F."/>
            <person name="Burson A.M."/>
            <person name="Marcoval M.A."/>
            <person name="Tang Y.Z."/>
            <person name="Lecleir G.R."/>
            <person name="Coyne K.J."/>
            <person name="Berg G.M."/>
            <person name="Bertrand E.M."/>
            <person name="Saito M.A."/>
            <person name="Gladyshev V.N."/>
            <person name="Grigoriev I.V."/>
        </authorList>
    </citation>
    <scope>NUCLEOTIDE SEQUENCE [LARGE SCALE GENOMIC DNA]</scope>
    <source>
        <strain evidence="4">CCMP 1984</strain>
    </source>
</reference>
<dbReference type="RefSeq" id="XP_009036636.1">
    <property type="nucleotide sequence ID" value="XM_009038388.1"/>
</dbReference>
<dbReference type="EMBL" id="GL833127">
    <property type="protein sequence ID" value="EGB08643.1"/>
    <property type="molecule type" value="Genomic_DNA"/>
</dbReference>
<feature type="region of interest" description="Disordered" evidence="2">
    <location>
        <begin position="1"/>
        <end position="21"/>
    </location>
</feature>
<evidence type="ECO:0000313" key="4">
    <source>
        <dbReference type="Proteomes" id="UP000002729"/>
    </source>
</evidence>
<keyword evidence="4" id="KW-1185">Reference proteome</keyword>
<dbReference type="AlphaFoldDB" id="F0Y8P2"/>
<proteinExistence type="predicted"/>
<dbReference type="SUPFAM" id="SSF52058">
    <property type="entry name" value="L domain-like"/>
    <property type="match status" value="1"/>
</dbReference>
<dbReference type="PANTHER" id="PTHR48059">
    <property type="entry name" value="POLYGALACTURONASE INHIBITOR 1"/>
    <property type="match status" value="1"/>
</dbReference>
<dbReference type="Gene3D" id="3.80.10.10">
    <property type="entry name" value="Ribonuclease Inhibitor"/>
    <property type="match status" value="1"/>
</dbReference>